<dbReference type="PANTHER" id="PTHR12911:SF24">
    <property type="entry name" value="SUN DOMAIN-CONTAINING PROTEIN 3"/>
    <property type="match status" value="1"/>
</dbReference>
<reference evidence="14 15" key="1">
    <citation type="journal article" date="2008" name="Nature">
        <title>Genome analysis of the platypus reveals unique signatures of evolution.</title>
        <authorList>
            <person name="Warren W.C."/>
            <person name="Hillier L.W."/>
            <person name="Marshall Graves J.A."/>
            <person name="Birney E."/>
            <person name="Ponting C.P."/>
            <person name="Grutzner F."/>
            <person name="Belov K."/>
            <person name="Miller W."/>
            <person name="Clarke L."/>
            <person name="Chinwalla A.T."/>
            <person name="Yang S.P."/>
            <person name="Heger A."/>
            <person name="Locke D.P."/>
            <person name="Miethke P."/>
            <person name="Waters P.D."/>
            <person name="Veyrunes F."/>
            <person name="Fulton L."/>
            <person name="Fulton B."/>
            <person name="Graves T."/>
            <person name="Wallis J."/>
            <person name="Puente X.S."/>
            <person name="Lopez-Otin C."/>
            <person name="Ordonez G.R."/>
            <person name="Eichler E.E."/>
            <person name="Chen L."/>
            <person name="Cheng Z."/>
            <person name="Deakin J.E."/>
            <person name="Alsop A."/>
            <person name="Thompson K."/>
            <person name="Kirby P."/>
            <person name="Papenfuss A.T."/>
            <person name="Wakefield M.J."/>
            <person name="Olender T."/>
            <person name="Lancet D."/>
            <person name="Huttley G.A."/>
            <person name="Smit A.F."/>
            <person name="Pask A."/>
            <person name="Temple-Smith P."/>
            <person name="Batzer M.A."/>
            <person name="Walker J.A."/>
            <person name="Konkel M.K."/>
            <person name="Harris R.S."/>
            <person name="Whittington C.M."/>
            <person name="Wong E.S."/>
            <person name="Gemmell N.J."/>
            <person name="Buschiazzo E."/>
            <person name="Vargas Jentzsch I.M."/>
            <person name="Merkel A."/>
            <person name="Schmitz J."/>
            <person name="Zemann A."/>
            <person name="Churakov G."/>
            <person name="Kriegs J.O."/>
            <person name="Brosius J."/>
            <person name="Murchison E.P."/>
            <person name="Sachidanandam R."/>
            <person name="Smith C."/>
            <person name="Hannon G.J."/>
            <person name="Tsend-Ayush E."/>
            <person name="McMillan D."/>
            <person name="Attenborough R."/>
            <person name="Rens W."/>
            <person name="Ferguson-Smith M."/>
            <person name="Lefevre C.M."/>
            <person name="Sharp J.A."/>
            <person name="Nicholas K.R."/>
            <person name="Ray D.A."/>
            <person name="Kube M."/>
            <person name="Reinhardt R."/>
            <person name="Pringle T.H."/>
            <person name="Taylor J."/>
            <person name="Jones R.C."/>
            <person name="Nixon B."/>
            <person name="Dacheux J.L."/>
            <person name="Niwa H."/>
            <person name="Sekita Y."/>
            <person name="Huang X."/>
            <person name="Stark A."/>
            <person name="Kheradpour P."/>
            <person name="Kellis M."/>
            <person name="Flicek P."/>
            <person name="Chen Y."/>
            <person name="Webber C."/>
            <person name="Hardison R."/>
            <person name="Nelson J."/>
            <person name="Hallsworth-Pepin K."/>
            <person name="Delehaunty K."/>
            <person name="Markovic C."/>
            <person name="Minx P."/>
            <person name="Feng Y."/>
            <person name="Kremitzki C."/>
            <person name="Mitreva M."/>
            <person name="Glasscock J."/>
            <person name="Wylie T."/>
            <person name="Wohldmann P."/>
            <person name="Thiru P."/>
            <person name="Nhan M.N."/>
            <person name="Pohl C.S."/>
            <person name="Smith S.M."/>
            <person name="Hou S."/>
            <person name="Nefedov M."/>
            <person name="de Jong P.J."/>
            <person name="Renfree M.B."/>
            <person name="Mardis E.R."/>
            <person name="Wilson R.K."/>
        </authorList>
    </citation>
    <scope>NUCLEOTIDE SEQUENCE [LARGE SCALE GENOMIC DNA]</scope>
    <source>
        <strain evidence="14 15">Glennie</strain>
    </source>
</reference>
<reference evidence="14" key="3">
    <citation type="submission" date="2025-09" db="UniProtKB">
        <authorList>
            <consortium name="Ensembl"/>
        </authorList>
    </citation>
    <scope>IDENTIFICATION</scope>
    <source>
        <strain evidence="14">Glennie</strain>
    </source>
</reference>
<evidence type="ECO:0000256" key="2">
    <source>
        <dbReference type="ARBA" id="ARBA00004540"/>
    </source>
</evidence>
<gene>
    <name evidence="14" type="primary">SUN3</name>
</gene>
<dbReference type="Bgee" id="ENSOANG00000003087">
    <property type="expression patterns" value="Expressed in testis"/>
</dbReference>
<evidence type="ECO:0000256" key="10">
    <source>
        <dbReference type="ARBA" id="ARBA00079198"/>
    </source>
</evidence>
<dbReference type="GO" id="GO:0034993">
    <property type="term" value="C:meiotic nuclear membrane microtubule tethering complex"/>
    <property type="evidence" value="ECO:0000318"/>
    <property type="project" value="GO_Central"/>
</dbReference>
<dbReference type="GO" id="GO:0005635">
    <property type="term" value="C:nuclear envelope"/>
    <property type="evidence" value="ECO:0000318"/>
    <property type="project" value="GO_Central"/>
</dbReference>
<feature type="transmembrane region" description="Helical" evidence="12">
    <location>
        <begin position="43"/>
        <end position="62"/>
    </location>
</feature>
<evidence type="ECO:0000313" key="14">
    <source>
        <dbReference type="Ensembl" id="ENSOANP00000004888.2"/>
    </source>
</evidence>
<dbReference type="CTD" id="256979"/>
<keyword evidence="4 12" id="KW-1133">Transmembrane helix</keyword>
<accession>F6YNE8</accession>
<dbReference type="HOGENOM" id="CLU_043737_0_0_1"/>
<evidence type="ECO:0000256" key="11">
    <source>
        <dbReference type="SAM" id="Coils"/>
    </source>
</evidence>
<keyword evidence="6 12" id="KW-0472">Membrane</keyword>
<comment type="subcellular location">
    <subcellularLocation>
        <location evidence="1">Membrane</location>
        <topology evidence="1">Single-pass membrane protein</topology>
    </subcellularLocation>
    <subcellularLocation>
        <location evidence="2">Nucleus inner membrane</location>
    </subcellularLocation>
</comment>
<dbReference type="AlphaFoldDB" id="F6YNE8"/>
<evidence type="ECO:0000256" key="8">
    <source>
        <dbReference type="ARBA" id="ARBA00056286"/>
    </source>
</evidence>
<dbReference type="Proteomes" id="UP000002279">
    <property type="component" value="Chromosome 4"/>
</dbReference>
<evidence type="ECO:0000256" key="6">
    <source>
        <dbReference type="ARBA" id="ARBA00023136"/>
    </source>
</evidence>
<dbReference type="RefSeq" id="XP_007659855.1">
    <property type="nucleotide sequence ID" value="XM_007661665.3"/>
</dbReference>
<dbReference type="GO" id="GO:0043495">
    <property type="term" value="F:protein-membrane adaptor activity"/>
    <property type="evidence" value="ECO:0000318"/>
    <property type="project" value="GO_Central"/>
</dbReference>
<evidence type="ECO:0000256" key="7">
    <source>
        <dbReference type="ARBA" id="ARBA00023242"/>
    </source>
</evidence>
<protein>
    <recommendedName>
        <fullName evidence="9">SUN domain-containing protein 3</fullName>
    </recommendedName>
    <alternativeName>
        <fullName evidence="10">Sad1/unc-84 domain-containing protein 1</fullName>
    </alternativeName>
</protein>
<dbReference type="GeneTree" id="ENSGT00940000161393"/>
<keyword evidence="5 11" id="KW-0175">Coiled coil</keyword>
<sequence length="358" mass="40666">MSARLNLRRNARFSGIPSEEAKSGTSRADQQPEVQNLNPPRKIWKIITTVVLLLILLLSGFYNKEWLKETRISQNTLELYDVLADYGFKLYQNQVRGRDSKGHQERLRMGTVDLKNNLREILALKEQINTLKAELNHAMKEINNFSLHADGDVREGQGRETVSDKEMSKMVNYVLKKLREDQVEMADYALKSAGASIVEAGTSENYKNEKAKLYWYGLGFLNYEMPPDVILQPAVHPGNCWAFPGPQGHAIIKLARKVIPKAVTLEHISERISPSGNITSAPKDFSIYGLRDECEGEGIFLGQFMYDKTGTAVQTFHLKVEVSEFLSCVKLKILTNWGHPKFTCVYRFRVHGNPESNM</sequence>
<keyword evidence="7" id="KW-0539">Nucleus</keyword>
<evidence type="ECO:0000259" key="13">
    <source>
        <dbReference type="PROSITE" id="PS51469"/>
    </source>
</evidence>
<feature type="coiled-coil region" evidence="11">
    <location>
        <begin position="114"/>
        <end position="141"/>
    </location>
</feature>
<dbReference type="Ensembl" id="ENSOANT00000004889.3">
    <property type="protein sequence ID" value="ENSOANP00000004888.2"/>
    <property type="gene ID" value="ENSOANG00000003087.3"/>
</dbReference>
<dbReference type="GeneID" id="100075480"/>
<dbReference type="InParanoid" id="F6YNE8"/>
<comment type="function">
    <text evidence="8">As a probable component of the LINC (LInker of Nucleoskeleton and Cytoskeleton) complex, involved in the connection between the nuclear lamina and the cytoskeleton. The nucleocytoplasmic interactions established by the LINC complex play an important role in the transmission of mechanical forces across the nuclear envelope and in nuclear movement and positioning. May be involved in nuclear remodeling during sperm head formation in spermatogenesis. A probable SUN3:SYNE1 LINC complex may tether spermatid nuclei to posterior cytoskeletal structures such as the manchette.</text>
</comment>
<dbReference type="PANTHER" id="PTHR12911">
    <property type="entry name" value="SAD1/UNC-84-LIKE PROTEIN-RELATED"/>
    <property type="match status" value="1"/>
</dbReference>
<evidence type="ECO:0000313" key="15">
    <source>
        <dbReference type="Proteomes" id="UP000002279"/>
    </source>
</evidence>
<dbReference type="InterPro" id="IPR045119">
    <property type="entry name" value="SUN1-5"/>
</dbReference>
<evidence type="ECO:0000256" key="4">
    <source>
        <dbReference type="ARBA" id="ARBA00022989"/>
    </source>
</evidence>
<dbReference type="OrthoDB" id="342281at2759"/>
<evidence type="ECO:0000256" key="9">
    <source>
        <dbReference type="ARBA" id="ARBA00070711"/>
    </source>
</evidence>
<dbReference type="Gene3D" id="2.60.120.260">
    <property type="entry name" value="Galactose-binding domain-like"/>
    <property type="match status" value="1"/>
</dbReference>
<dbReference type="PROSITE" id="PS51469">
    <property type="entry name" value="SUN"/>
    <property type="match status" value="1"/>
</dbReference>
<dbReference type="STRING" id="9258.ENSOANP00000004888"/>
<name>F6YNE8_ORNAN</name>
<dbReference type="GO" id="GO:0005637">
    <property type="term" value="C:nuclear inner membrane"/>
    <property type="evidence" value="ECO:0007669"/>
    <property type="project" value="UniProtKB-SubCell"/>
</dbReference>
<evidence type="ECO:0000256" key="5">
    <source>
        <dbReference type="ARBA" id="ARBA00023054"/>
    </source>
</evidence>
<dbReference type="Pfam" id="PF07738">
    <property type="entry name" value="Sad1_UNC"/>
    <property type="match status" value="1"/>
</dbReference>
<proteinExistence type="predicted"/>
<organism evidence="14 15">
    <name type="scientific">Ornithorhynchus anatinus</name>
    <name type="common">Duckbill platypus</name>
    <dbReference type="NCBI Taxonomy" id="9258"/>
    <lineage>
        <taxon>Eukaryota</taxon>
        <taxon>Metazoa</taxon>
        <taxon>Chordata</taxon>
        <taxon>Craniata</taxon>
        <taxon>Vertebrata</taxon>
        <taxon>Euteleostomi</taxon>
        <taxon>Mammalia</taxon>
        <taxon>Monotremata</taxon>
        <taxon>Ornithorhynchidae</taxon>
        <taxon>Ornithorhynchus</taxon>
    </lineage>
</organism>
<evidence type="ECO:0000256" key="3">
    <source>
        <dbReference type="ARBA" id="ARBA00022692"/>
    </source>
</evidence>
<keyword evidence="15" id="KW-1185">Reference proteome</keyword>
<dbReference type="InterPro" id="IPR012919">
    <property type="entry name" value="SUN_dom"/>
</dbReference>
<keyword evidence="3 12" id="KW-0812">Transmembrane</keyword>
<feature type="domain" description="SUN" evidence="13">
    <location>
        <begin position="194"/>
        <end position="355"/>
    </location>
</feature>
<dbReference type="FunCoup" id="F6YNE8">
    <property type="interactions" value="42"/>
</dbReference>
<evidence type="ECO:0000256" key="12">
    <source>
        <dbReference type="SAM" id="Phobius"/>
    </source>
</evidence>
<dbReference type="KEGG" id="oaa:100075480"/>
<dbReference type="OMA" id="QGHILIR"/>
<dbReference type="eggNOG" id="KOG2687">
    <property type="taxonomic scope" value="Eukaryota"/>
</dbReference>
<reference evidence="14" key="2">
    <citation type="submission" date="2025-08" db="UniProtKB">
        <authorList>
            <consortium name="Ensembl"/>
        </authorList>
    </citation>
    <scope>IDENTIFICATION</scope>
    <source>
        <strain evidence="14">Glennie</strain>
    </source>
</reference>
<dbReference type="FunFam" id="2.60.120.260:FF:000074">
    <property type="entry name" value="Sad1 and UNC84 domain-containing 3"/>
    <property type="match status" value="1"/>
</dbReference>
<evidence type="ECO:0000256" key="1">
    <source>
        <dbReference type="ARBA" id="ARBA00004167"/>
    </source>
</evidence>